<keyword evidence="5 9" id="KW-0326">Glycosidase</keyword>
<gene>
    <name evidence="9" type="ORF">FHX39_002677</name>
</gene>
<evidence type="ECO:0000256" key="6">
    <source>
        <dbReference type="SAM" id="MobiDB-lite"/>
    </source>
</evidence>
<feature type="signal peptide" evidence="7">
    <location>
        <begin position="1"/>
        <end position="21"/>
    </location>
</feature>
<dbReference type="InterPro" id="IPR050226">
    <property type="entry name" value="NagZ_Beta-hexosaminidase"/>
</dbReference>
<dbReference type="Gene3D" id="3.20.20.300">
    <property type="entry name" value="Glycoside hydrolase, family 3, N-terminal domain"/>
    <property type="match status" value="1"/>
</dbReference>
<organism evidence="9 10">
    <name type="scientific">Microlunatus antarcticus</name>
    <dbReference type="NCBI Taxonomy" id="53388"/>
    <lineage>
        <taxon>Bacteria</taxon>
        <taxon>Bacillati</taxon>
        <taxon>Actinomycetota</taxon>
        <taxon>Actinomycetes</taxon>
        <taxon>Propionibacteriales</taxon>
        <taxon>Propionibacteriaceae</taxon>
        <taxon>Microlunatus</taxon>
    </lineage>
</organism>
<proteinExistence type="inferred from homology"/>
<feature type="compositionally biased region" description="Low complexity" evidence="6">
    <location>
        <begin position="24"/>
        <end position="58"/>
    </location>
</feature>
<dbReference type="SUPFAM" id="SSF51445">
    <property type="entry name" value="(Trans)glycosidases"/>
    <property type="match status" value="1"/>
</dbReference>
<evidence type="ECO:0000313" key="9">
    <source>
        <dbReference type="EMBL" id="MBB3327733.1"/>
    </source>
</evidence>
<dbReference type="Proteomes" id="UP000565572">
    <property type="component" value="Unassembled WGS sequence"/>
</dbReference>
<feature type="region of interest" description="Disordered" evidence="6">
    <location>
        <begin position="24"/>
        <end position="75"/>
    </location>
</feature>
<feature type="domain" description="Glycoside hydrolase family 3 N-terminal" evidence="8">
    <location>
        <begin position="87"/>
        <end position="409"/>
    </location>
</feature>
<dbReference type="InterPro" id="IPR017853">
    <property type="entry name" value="GH"/>
</dbReference>
<evidence type="ECO:0000256" key="7">
    <source>
        <dbReference type="SAM" id="SignalP"/>
    </source>
</evidence>
<evidence type="ECO:0000256" key="1">
    <source>
        <dbReference type="ARBA" id="ARBA00001231"/>
    </source>
</evidence>
<keyword evidence="10" id="KW-1185">Reference proteome</keyword>
<dbReference type="Pfam" id="PF00933">
    <property type="entry name" value="Glyco_hydro_3"/>
    <property type="match status" value="1"/>
</dbReference>
<dbReference type="InterPro" id="IPR001764">
    <property type="entry name" value="Glyco_hydro_3_N"/>
</dbReference>
<dbReference type="EC" id="3.2.1.52" evidence="3"/>
<evidence type="ECO:0000313" key="10">
    <source>
        <dbReference type="Proteomes" id="UP000565572"/>
    </source>
</evidence>
<sequence length="424" mass="43337">MRRRAAVVGLLPLALLLPACGAPTTPGPAASAPVTTAAPAPVPTAPTTSTSAAPSATPSGGGSTAPEAEHAQRQPGTCAAVVAGMSLSEQVGQTIMVAQSSTTPSAAGRDAVRRLHLGSVVLLGNSTEGHRRTADLTGDLRDGVGKVDGVGLLVAADQEGGLVQRLKGPGFDTIPRASTQAGWSDATLRKRAKTWSEQLGRAGVDLNLAPVADVVPSSVGNANEPIGALHRGFGPQPAVVARKSVAVLEGMHDGGTATAVKHFPGLGRVRGNTDTRATVVDATTTRDDALLAGFRADVEHGTELVMLSSATYRRIDAKRPATYSPTVIEGMLRGDLGFRGVVVSDDLLGRALASTSVRSRGVRFLEAGGDLALVGSTSAAAQVHDGLLERARSDRAFRARVEQSATRVVAMKSGQDLVSCRVTG</sequence>
<evidence type="ECO:0000256" key="4">
    <source>
        <dbReference type="ARBA" id="ARBA00022801"/>
    </source>
</evidence>
<protein>
    <recommendedName>
        <fullName evidence="3">beta-N-acetylhexosaminidase</fullName>
        <ecNumber evidence="3">3.2.1.52</ecNumber>
    </recommendedName>
</protein>
<evidence type="ECO:0000256" key="2">
    <source>
        <dbReference type="ARBA" id="ARBA00005336"/>
    </source>
</evidence>
<dbReference type="GO" id="GO:0005975">
    <property type="term" value="P:carbohydrate metabolic process"/>
    <property type="evidence" value="ECO:0007669"/>
    <property type="project" value="InterPro"/>
</dbReference>
<feature type="chain" id="PRO_5039291060" description="beta-N-acetylhexosaminidase" evidence="7">
    <location>
        <begin position="22"/>
        <end position="424"/>
    </location>
</feature>
<dbReference type="InterPro" id="IPR036962">
    <property type="entry name" value="Glyco_hydro_3_N_sf"/>
</dbReference>
<dbReference type="GO" id="GO:0009254">
    <property type="term" value="P:peptidoglycan turnover"/>
    <property type="evidence" value="ECO:0007669"/>
    <property type="project" value="TreeGrafter"/>
</dbReference>
<evidence type="ECO:0000256" key="5">
    <source>
        <dbReference type="ARBA" id="ARBA00023295"/>
    </source>
</evidence>
<dbReference type="AlphaFoldDB" id="A0A7W5JWS0"/>
<evidence type="ECO:0000256" key="3">
    <source>
        <dbReference type="ARBA" id="ARBA00012663"/>
    </source>
</evidence>
<dbReference type="EMBL" id="JACHZG010000001">
    <property type="protein sequence ID" value="MBB3327733.1"/>
    <property type="molecule type" value="Genomic_DNA"/>
</dbReference>
<evidence type="ECO:0000259" key="8">
    <source>
        <dbReference type="Pfam" id="PF00933"/>
    </source>
</evidence>
<accession>A0A7W5JWS0</accession>
<dbReference type="PANTHER" id="PTHR30480:SF13">
    <property type="entry name" value="BETA-HEXOSAMINIDASE"/>
    <property type="match status" value="1"/>
</dbReference>
<comment type="catalytic activity">
    <reaction evidence="1">
        <text>Hydrolysis of terminal non-reducing N-acetyl-D-hexosamine residues in N-acetyl-beta-D-hexosaminides.</text>
        <dbReference type="EC" id="3.2.1.52"/>
    </reaction>
</comment>
<dbReference type="RefSeq" id="WP_183339131.1">
    <property type="nucleotide sequence ID" value="NZ_JACHZG010000001.1"/>
</dbReference>
<dbReference type="GO" id="GO:0004563">
    <property type="term" value="F:beta-N-acetylhexosaminidase activity"/>
    <property type="evidence" value="ECO:0007669"/>
    <property type="project" value="UniProtKB-EC"/>
</dbReference>
<dbReference type="PANTHER" id="PTHR30480">
    <property type="entry name" value="BETA-HEXOSAMINIDASE-RELATED"/>
    <property type="match status" value="1"/>
</dbReference>
<keyword evidence="4 9" id="KW-0378">Hydrolase</keyword>
<comment type="similarity">
    <text evidence="2">Belongs to the glycosyl hydrolase 3 family.</text>
</comment>
<keyword evidence="7" id="KW-0732">Signal</keyword>
<comment type="caution">
    <text evidence="9">The sequence shown here is derived from an EMBL/GenBank/DDBJ whole genome shotgun (WGS) entry which is preliminary data.</text>
</comment>
<reference evidence="9 10" key="1">
    <citation type="submission" date="2020-08" db="EMBL/GenBank/DDBJ databases">
        <title>Sequencing the genomes of 1000 actinobacteria strains.</title>
        <authorList>
            <person name="Klenk H.-P."/>
        </authorList>
    </citation>
    <scope>NUCLEOTIDE SEQUENCE [LARGE SCALE GENOMIC DNA]</scope>
    <source>
        <strain evidence="9 10">DSM 11053</strain>
    </source>
</reference>
<name>A0A7W5JWS0_9ACTN</name>